<dbReference type="InterPro" id="IPR005572">
    <property type="entry name" value="Anti-sigma_E_RseA_N"/>
</dbReference>
<dbReference type="KEGG" id="mtim:DIR46_22640"/>
<dbReference type="CDD" id="cd16328">
    <property type="entry name" value="RseA_N"/>
    <property type="match status" value="1"/>
</dbReference>
<proteinExistence type="predicted"/>
<evidence type="ECO:0000313" key="2">
    <source>
        <dbReference type="EMBL" id="AWL06954.1"/>
    </source>
</evidence>
<evidence type="ECO:0000259" key="1">
    <source>
        <dbReference type="Pfam" id="PF03872"/>
    </source>
</evidence>
<dbReference type="OrthoDB" id="8561243at2"/>
<dbReference type="Proteomes" id="UP000245820">
    <property type="component" value="Chromosome"/>
</dbReference>
<sequence length="99" mass="10403">MDTNKKLREQISALKDGALPDADLELALAALQGSDGRQAWDLYHLIGDTLRETSAPALSPAFHARLAERLAGEPPPLRRATVAAESTGLAAVLAKTASS</sequence>
<dbReference type="AlphaFoldDB" id="A0A2S2DNM4"/>
<name>A0A2S2DNM4_9BURK</name>
<dbReference type="SUPFAM" id="SSF89069">
    <property type="entry name" value="N-terminal, cytoplasmic domain of anti-sigmaE factor RseA"/>
    <property type="match status" value="1"/>
</dbReference>
<dbReference type="RefSeq" id="WP_109347251.1">
    <property type="nucleotide sequence ID" value="NZ_CP029343.1"/>
</dbReference>
<reference evidence="2 3" key="1">
    <citation type="submission" date="2018-05" db="EMBL/GenBank/DDBJ databases">
        <title>Complete genome sequence of Massilia oculi sp. nov. CCUG 43427T (=DSM 26321T), the type strain of M. oculi, and comparison with genome sequences of other Massilia strains.</title>
        <authorList>
            <person name="Zhu B."/>
        </authorList>
    </citation>
    <scope>NUCLEOTIDE SEQUENCE [LARGE SCALE GENOMIC DNA]</scope>
    <source>
        <strain evidence="2 3">CCUG 43427</strain>
    </source>
</reference>
<protein>
    <submittedName>
        <fullName evidence="2">Transcriptional regulator</fullName>
    </submittedName>
</protein>
<dbReference type="EMBL" id="CP029343">
    <property type="protein sequence ID" value="AWL06954.1"/>
    <property type="molecule type" value="Genomic_DNA"/>
</dbReference>
<evidence type="ECO:0000313" key="3">
    <source>
        <dbReference type="Proteomes" id="UP000245820"/>
    </source>
</evidence>
<accession>A0A2S2DNM4</accession>
<dbReference type="Pfam" id="PF03872">
    <property type="entry name" value="RseA_N"/>
    <property type="match status" value="1"/>
</dbReference>
<dbReference type="GO" id="GO:0016989">
    <property type="term" value="F:sigma factor antagonist activity"/>
    <property type="evidence" value="ECO:0007669"/>
    <property type="project" value="InterPro"/>
</dbReference>
<keyword evidence="3" id="KW-1185">Reference proteome</keyword>
<gene>
    <name evidence="2" type="ORF">DIR46_22640</name>
</gene>
<organism evidence="2 3">
    <name type="scientific">Massilia oculi</name>
    <dbReference type="NCBI Taxonomy" id="945844"/>
    <lineage>
        <taxon>Bacteria</taxon>
        <taxon>Pseudomonadati</taxon>
        <taxon>Pseudomonadota</taxon>
        <taxon>Betaproteobacteria</taxon>
        <taxon>Burkholderiales</taxon>
        <taxon>Oxalobacteraceae</taxon>
        <taxon>Telluria group</taxon>
        <taxon>Massilia</taxon>
    </lineage>
</organism>
<feature type="domain" description="Anti sigma-E protein RseA N-terminal" evidence="1">
    <location>
        <begin position="8"/>
        <end position="82"/>
    </location>
</feature>
<dbReference type="Gene3D" id="1.10.10.880">
    <property type="entry name" value="Anti sigma-E protein RseA, N-terminal domain"/>
    <property type="match status" value="1"/>
</dbReference>
<dbReference type="InterPro" id="IPR036147">
    <property type="entry name" value="Anti-sigma_E_RseA_N_sf"/>
</dbReference>